<dbReference type="SUPFAM" id="SSF46894">
    <property type="entry name" value="C-terminal effector domain of the bipartite response regulators"/>
    <property type="match status" value="1"/>
</dbReference>
<evidence type="ECO:0000256" key="4">
    <source>
        <dbReference type="ARBA" id="ARBA00023163"/>
    </source>
</evidence>
<dbReference type="EMBL" id="CP109071">
    <property type="protein sequence ID" value="WSA33648.1"/>
    <property type="molecule type" value="Genomic_DNA"/>
</dbReference>
<dbReference type="PROSITE" id="PS51755">
    <property type="entry name" value="OMPR_PHOB"/>
    <property type="match status" value="1"/>
</dbReference>
<dbReference type="SMART" id="SM00862">
    <property type="entry name" value="Trans_reg_C"/>
    <property type="match status" value="1"/>
</dbReference>
<evidence type="ECO:0000256" key="6">
    <source>
        <dbReference type="SAM" id="MobiDB-lite"/>
    </source>
</evidence>
<dbReference type="Gene3D" id="1.10.10.10">
    <property type="entry name" value="Winged helix-like DNA-binding domain superfamily/Winged helix DNA-binding domain"/>
    <property type="match status" value="1"/>
</dbReference>
<sequence>MTTNGNLKPHQQHTTPGAHPMKFSVLGTTEVTHHNHHLELGGIRQRAILGYLILNANKVVATSQILNAMWNGNPPPTARKMVQNAVSGIRRILTTNTDPTTTPHLRTHPPGYQLRIDTETIDLYQFRRLVREGRHATTNNNHTHAAHTLHQALNLWRGRALADLVETGTNWSELAAIEDERLSALEDRLDAELHCGKHREITPELEILTTTEPLRERLCHQFMLALYRSGRQVDALRVYRRTREALIDNLGLEPGRHLQELQQRILEHDAKIQTPVLIG</sequence>
<keyword evidence="4" id="KW-0804">Transcription</keyword>
<accession>A0ABZ1EI99</accession>
<proteinExistence type="inferred from homology"/>
<dbReference type="Proteomes" id="UP001334804">
    <property type="component" value="Chromosome"/>
</dbReference>
<dbReference type="InterPro" id="IPR016032">
    <property type="entry name" value="Sig_transdc_resp-reg_C-effctor"/>
</dbReference>
<reference evidence="9 10" key="1">
    <citation type="submission" date="2022-10" db="EMBL/GenBank/DDBJ databases">
        <title>The complete genomes of actinobacterial strains from the NBC collection.</title>
        <authorList>
            <person name="Joergensen T.S."/>
            <person name="Alvarez Arevalo M."/>
            <person name="Sterndorff E.B."/>
            <person name="Faurdal D."/>
            <person name="Vuksanovic O."/>
            <person name="Mourched A.-S."/>
            <person name="Charusanti P."/>
            <person name="Shaw S."/>
            <person name="Blin K."/>
            <person name="Weber T."/>
        </authorList>
    </citation>
    <scope>NUCLEOTIDE SEQUENCE [LARGE SCALE GENOMIC DNA]</scope>
    <source>
        <strain evidence="9 10">NBC 01809</strain>
    </source>
</reference>
<name>A0ABZ1EI99_9ACTN</name>
<keyword evidence="2" id="KW-0805">Transcription regulation</keyword>
<evidence type="ECO:0000259" key="7">
    <source>
        <dbReference type="PROSITE" id="PS51755"/>
    </source>
</evidence>
<dbReference type="EMBL" id="CP109071">
    <property type="protein sequence ID" value="WSA33613.1"/>
    <property type="molecule type" value="Genomic_DNA"/>
</dbReference>
<feature type="region of interest" description="Disordered" evidence="6">
    <location>
        <begin position="1"/>
        <end position="21"/>
    </location>
</feature>
<evidence type="ECO:0000256" key="1">
    <source>
        <dbReference type="ARBA" id="ARBA00005820"/>
    </source>
</evidence>
<keyword evidence="10" id="KW-1185">Reference proteome</keyword>
<feature type="DNA-binding region" description="OmpR/PhoB-type" evidence="5">
    <location>
        <begin position="10"/>
        <end position="116"/>
    </location>
</feature>
<dbReference type="InterPro" id="IPR036388">
    <property type="entry name" value="WH-like_DNA-bd_sf"/>
</dbReference>
<evidence type="ECO:0000256" key="2">
    <source>
        <dbReference type="ARBA" id="ARBA00023015"/>
    </source>
</evidence>
<dbReference type="PANTHER" id="PTHR35807">
    <property type="entry name" value="TRANSCRIPTIONAL REGULATOR REDD-RELATED"/>
    <property type="match status" value="1"/>
</dbReference>
<dbReference type="InterPro" id="IPR001867">
    <property type="entry name" value="OmpR/PhoB-type_DNA-bd"/>
</dbReference>
<comment type="similarity">
    <text evidence="1">Belongs to the AfsR/DnrI/RedD regulatory family.</text>
</comment>
<dbReference type="PANTHER" id="PTHR35807:SF1">
    <property type="entry name" value="TRANSCRIPTIONAL REGULATOR REDD"/>
    <property type="match status" value="1"/>
</dbReference>
<dbReference type="SUPFAM" id="SSF48452">
    <property type="entry name" value="TPR-like"/>
    <property type="match status" value="1"/>
</dbReference>
<protein>
    <submittedName>
        <fullName evidence="9">AfsR/SARP family transcriptional regulator</fullName>
    </submittedName>
</protein>
<dbReference type="Pfam" id="PF03704">
    <property type="entry name" value="BTAD"/>
    <property type="match status" value="1"/>
</dbReference>
<organism evidence="9 10">
    <name type="scientific">Micromonospora peucetia</name>
    <dbReference type="NCBI Taxonomy" id="47871"/>
    <lineage>
        <taxon>Bacteria</taxon>
        <taxon>Bacillati</taxon>
        <taxon>Actinomycetota</taxon>
        <taxon>Actinomycetes</taxon>
        <taxon>Micromonosporales</taxon>
        <taxon>Micromonosporaceae</taxon>
        <taxon>Micromonospora</taxon>
    </lineage>
</organism>
<feature type="domain" description="OmpR/PhoB-type" evidence="7">
    <location>
        <begin position="10"/>
        <end position="116"/>
    </location>
</feature>
<evidence type="ECO:0000256" key="3">
    <source>
        <dbReference type="ARBA" id="ARBA00023125"/>
    </source>
</evidence>
<dbReference type="InterPro" id="IPR051677">
    <property type="entry name" value="AfsR-DnrI-RedD_regulator"/>
</dbReference>
<dbReference type="InterPro" id="IPR011990">
    <property type="entry name" value="TPR-like_helical_dom_sf"/>
</dbReference>
<evidence type="ECO:0000313" key="8">
    <source>
        <dbReference type="EMBL" id="WSA33613.1"/>
    </source>
</evidence>
<keyword evidence="3 5" id="KW-0238">DNA-binding</keyword>
<dbReference type="RefSeq" id="WP_326564366.1">
    <property type="nucleotide sequence ID" value="NZ_CP109071.1"/>
</dbReference>
<dbReference type="InterPro" id="IPR005158">
    <property type="entry name" value="BTAD"/>
</dbReference>
<dbReference type="SMART" id="SM01043">
    <property type="entry name" value="BTAD"/>
    <property type="match status" value="1"/>
</dbReference>
<dbReference type="CDD" id="cd15831">
    <property type="entry name" value="BTAD"/>
    <property type="match status" value="1"/>
</dbReference>
<evidence type="ECO:0000313" key="10">
    <source>
        <dbReference type="Proteomes" id="UP001334804"/>
    </source>
</evidence>
<dbReference type="Pfam" id="PF00486">
    <property type="entry name" value="Trans_reg_C"/>
    <property type="match status" value="1"/>
</dbReference>
<evidence type="ECO:0000256" key="5">
    <source>
        <dbReference type="PROSITE-ProRule" id="PRU01091"/>
    </source>
</evidence>
<evidence type="ECO:0000313" key="9">
    <source>
        <dbReference type="EMBL" id="WSA33648.1"/>
    </source>
</evidence>
<dbReference type="Gene3D" id="1.25.40.10">
    <property type="entry name" value="Tetratricopeptide repeat domain"/>
    <property type="match status" value="1"/>
</dbReference>
<gene>
    <name evidence="8" type="ORF">OIE14_06070</name>
    <name evidence="9" type="ORF">OIE14_06250</name>
</gene>